<keyword evidence="6 9" id="KW-1133">Transmembrane helix</keyword>
<dbReference type="SUPFAM" id="SSF81452">
    <property type="entry name" value="Cytochrome c oxidase subunit III-like"/>
    <property type="match status" value="1"/>
</dbReference>
<dbReference type="InterPro" id="IPR000298">
    <property type="entry name" value="Cyt_c_oxidase-like_su3"/>
</dbReference>
<feature type="domain" description="Heme-copper oxidase subunit III family profile" evidence="10">
    <location>
        <begin position="61"/>
        <end position="253"/>
    </location>
</feature>
<dbReference type="EMBL" id="MH792862">
    <property type="protein sequence ID" value="QBJ27798.1"/>
    <property type="molecule type" value="Genomic_DNA"/>
</dbReference>
<dbReference type="InterPro" id="IPR013833">
    <property type="entry name" value="Cyt_c_oxidase_su3_a-hlx"/>
</dbReference>
<protein>
    <recommendedName>
        <fullName evidence="3 8">Cytochrome c oxidase subunit 3</fullName>
    </recommendedName>
</protein>
<evidence type="ECO:0000256" key="6">
    <source>
        <dbReference type="ARBA" id="ARBA00022989"/>
    </source>
</evidence>
<feature type="transmembrane region" description="Helical" evidence="9">
    <location>
        <begin position="97"/>
        <end position="123"/>
    </location>
</feature>
<sequence>MKGHLMSYNNMTALYFTNLRYMSIGLLFSPFLAFSLLYIVFVIRELYISSSSLISSICCGVILSEFLLFIGFFWGAYNCILSSTSNMSFLNASAEGLLAPSCCALILVITLLLASASVTMSYGDSLVMKNLLGSNYTLVALVTGFVFTCCQALEYVELALYINDTSTGTYFFILTGLHFSHVIVGIILLYYNFWNGGIQYQSLRNTLYCSDNGSKLYTQNSYIVLPQMDTFCLLYWHFLELIWIAIQFTLYTF</sequence>
<keyword evidence="4 8" id="KW-0812">Transmembrane</keyword>
<dbReference type="GO" id="GO:0006123">
    <property type="term" value="P:mitochondrial electron transport, cytochrome c to oxygen"/>
    <property type="evidence" value="ECO:0007669"/>
    <property type="project" value="TreeGrafter"/>
</dbReference>
<evidence type="ECO:0000256" key="5">
    <source>
        <dbReference type="ARBA" id="ARBA00022967"/>
    </source>
</evidence>
<feature type="transmembrane region" description="Helical" evidence="9">
    <location>
        <begin position="135"/>
        <end position="156"/>
    </location>
</feature>
<dbReference type="PANTHER" id="PTHR11403">
    <property type="entry name" value="CYTOCHROME C OXIDASE SUBUNIT III"/>
    <property type="match status" value="1"/>
</dbReference>
<geneLocation type="mitochondrion" evidence="11"/>
<evidence type="ECO:0000256" key="1">
    <source>
        <dbReference type="ARBA" id="ARBA00004141"/>
    </source>
</evidence>
<evidence type="ECO:0000256" key="7">
    <source>
        <dbReference type="ARBA" id="ARBA00023136"/>
    </source>
</evidence>
<evidence type="ECO:0000256" key="9">
    <source>
        <dbReference type="SAM" id="Phobius"/>
    </source>
</evidence>
<keyword evidence="8 11" id="KW-0496">Mitochondrion</keyword>
<proteinExistence type="inferred from homology"/>
<feature type="transmembrane region" description="Helical" evidence="9">
    <location>
        <begin position="233"/>
        <end position="251"/>
    </location>
</feature>
<dbReference type="PROSITE" id="PS50253">
    <property type="entry name" value="COX3"/>
    <property type="match status" value="1"/>
</dbReference>
<dbReference type="InterPro" id="IPR024791">
    <property type="entry name" value="Cyt_c/ubiquinol_Oxase_su3"/>
</dbReference>
<evidence type="ECO:0000256" key="8">
    <source>
        <dbReference type="RuleBase" id="RU003375"/>
    </source>
</evidence>
<dbReference type="CDD" id="cd00386">
    <property type="entry name" value="Heme_Cu_Oxidase_III_like"/>
    <property type="match status" value="1"/>
</dbReference>
<dbReference type="GO" id="GO:0004129">
    <property type="term" value="F:cytochrome-c oxidase activity"/>
    <property type="evidence" value="ECO:0007669"/>
    <property type="project" value="InterPro"/>
</dbReference>
<gene>
    <name evidence="11" type="primary">COIII</name>
</gene>
<name>A0A481WFW4_9EIME</name>
<accession>A0A481WFW4</accession>
<organism evidence="11">
    <name type="scientific">Goussia bayae</name>
    <dbReference type="NCBI Taxonomy" id="2303416"/>
    <lineage>
        <taxon>Eukaryota</taxon>
        <taxon>Sar</taxon>
        <taxon>Alveolata</taxon>
        <taxon>Apicomplexa</taxon>
        <taxon>Conoidasida</taxon>
        <taxon>Coccidia</taxon>
        <taxon>Eucoccidiorida</taxon>
        <taxon>Eimeriorina</taxon>
        <taxon>Eimeriidae</taxon>
        <taxon>Goussia</taxon>
    </lineage>
</organism>
<dbReference type="GO" id="GO:0005739">
    <property type="term" value="C:mitochondrion"/>
    <property type="evidence" value="ECO:0007669"/>
    <property type="project" value="TreeGrafter"/>
</dbReference>
<dbReference type="Gene3D" id="1.20.120.80">
    <property type="entry name" value="Cytochrome c oxidase, subunit III, four-helix bundle"/>
    <property type="match status" value="1"/>
</dbReference>
<reference evidence="11" key="1">
    <citation type="journal article" date="2019" name="J. Parasitol.">
        <title>Newly Described Coccidia Goussia bayae from White Perch Morone americana: Morphology and Phylogenetics Support Emerging Taxonomy of Goussia within Piscine Hosts.</title>
        <authorList>
            <person name="Matsche M.A."/>
            <person name="Adams C.R."/>
            <person name="Blazer V.S."/>
        </authorList>
    </citation>
    <scope>NUCLEOTIDE SEQUENCE</scope>
    <source>
        <strain evidence="11">Choptank</strain>
    </source>
</reference>
<evidence type="ECO:0000259" key="10">
    <source>
        <dbReference type="PROSITE" id="PS50253"/>
    </source>
</evidence>
<comment type="function">
    <text evidence="8">Component of the cytochrome c oxidase, the last enzyme in the mitochondrial electron transport chain which drives oxidative phosphorylation. The respiratory chain contains 3 multisubunit complexes succinate dehydrogenase (complex II, CII), ubiquinol-cytochrome c oxidoreductase (cytochrome b-c1 complex, complex III, CIII) and cytochrome c oxidase (complex IV, CIV), that cooperate to transfer electrons derived from NADH and succinate to molecular oxygen, creating an electrochemical gradient over the inner membrane that drives transmembrane transport and the ATP synthase. Cytochrome c oxidase is the component of the respiratory chain that catalyzes the reduction of oxygen to water. Electrons originating from reduced cytochrome c in the intermembrane space (IMS) are transferred via the dinuclear copper A center (CU(A)) of subunit 2 and heme A of subunit 1 to the active site in subunit 1, a binuclear center (BNC) formed by heme A3 and copper B (CU(B)). The BNC reduces molecular oxygen to 2 water molecules using 4 electrons from cytochrome c in the IMS and 4 protons from the mitochondrial matrix.</text>
</comment>
<evidence type="ECO:0000256" key="3">
    <source>
        <dbReference type="ARBA" id="ARBA00015944"/>
    </source>
</evidence>
<dbReference type="GO" id="GO:0016020">
    <property type="term" value="C:membrane"/>
    <property type="evidence" value="ECO:0007669"/>
    <property type="project" value="UniProtKB-SubCell"/>
</dbReference>
<dbReference type="PANTHER" id="PTHR11403:SF7">
    <property type="entry name" value="CYTOCHROME C OXIDASE SUBUNIT 3"/>
    <property type="match status" value="1"/>
</dbReference>
<feature type="transmembrane region" description="Helical" evidence="9">
    <location>
        <begin position="53"/>
        <end position="77"/>
    </location>
</feature>
<comment type="subcellular location">
    <subcellularLocation>
        <location evidence="1">Membrane</location>
        <topology evidence="1">Multi-pass membrane protein</topology>
    </subcellularLocation>
</comment>
<dbReference type="InterPro" id="IPR035973">
    <property type="entry name" value="Cyt_c_oxidase_su3-like_sf"/>
</dbReference>
<comment type="similarity">
    <text evidence="2 8">Belongs to the cytochrome c oxidase subunit 3 family.</text>
</comment>
<dbReference type="AlphaFoldDB" id="A0A481WFW4"/>
<keyword evidence="5" id="KW-1278">Translocase</keyword>
<feature type="transmembrane region" description="Helical" evidence="9">
    <location>
        <begin position="168"/>
        <end position="191"/>
    </location>
</feature>
<feature type="transmembrane region" description="Helical" evidence="9">
    <location>
        <begin position="20"/>
        <end position="41"/>
    </location>
</feature>
<evidence type="ECO:0000256" key="2">
    <source>
        <dbReference type="ARBA" id="ARBA00010581"/>
    </source>
</evidence>
<evidence type="ECO:0000256" key="4">
    <source>
        <dbReference type="ARBA" id="ARBA00022692"/>
    </source>
</evidence>
<evidence type="ECO:0000313" key="11">
    <source>
        <dbReference type="EMBL" id="QBJ27798.1"/>
    </source>
</evidence>
<dbReference type="Pfam" id="PF00510">
    <property type="entry name" value="COX3"/>
    <property type="match status" value="1"/>
</dbReference>
<keyword evidence="7 9" id="KW-0472">Membrane</keyword>